<evidence type="ECO:0000313" key="2">
    <source>
        <dbReference type="Proteomes" id="UP000664218"/>
    </source>
</evidence>
<sequence>MKYIVVKEDVCNAYILDLEENMIVALCSTKRPDLGFVKLTRLVNEANIGHEKMEAIRRDDLSTK</sequence>
<proteinExistence type="predicted"/>
<dbReference type="RefSeq" id="WP_207598864.1">
    <property type="nucleotide sequence ID" value="NZ_JAFNJU010000003.1"/>
</dbReference>
<comment type="caution">
    <text evidence="1">The sequence shown here is derived from an EMBL/GenBank/DDBJ whole genome shotgun (WGS) entry which is preliminary data.</text>
</comment>
<reference evidence="1" key="1">
    <citation type="submission" date="2021-03" db="EMBL/GenBank/DDBJ databases">
        <title>Proteiniclasticum marinus sp. nov., isolated from tidal flat sediment.</title>
        <authorList>
            <person name="Namirimu T."/>
            <person name="Yang J.-A."/>
            <person name="Yang S.-H."/>
            <person name="Kim Y.-J."/>
            <person name="Kwon K.K."/>
        </authorList>
    </citation>
    <scope>NUCLEOTIDE SEQUENCE</scope>
    <source>
        <strain evidence="1">SCR006</strain>
    </source>
</reference>
<dbReference type="EMBL" id="JAFNJU010000003">
    <property type="protein sequence ID" value="MBO1264346.1"/>
    <property type="molecule type" value="Genomic_DNA"/>
</dbReference>
<organism evidence="1 2">
    <name type="scientific">Proteiniclasticum aestuarii</name>
    <dbReference type="NCBI Taxonomy" id="2817862"/>
    <lineage>
        <taxon>Bacteria</taxon>
        <taxon>Bacillati</taxon>
        <taxon>Bacillota</taxon>
        <taxon>Clostridia</taxon>
        <taxon>Eubacteriales</taxon>
        <taxon>Clostridiaceae</taxon>
        <taxon>Proteiniclasticum</taxon>
    </lineage>
</organism>
<evidence type="ECO:0000313" key="1">
    <source>
        <dbReference type="EMBL" id="MBO1264346.1"/>
    </source>
</evidence>
<dbReference type="AlphaFoldDB" id="A0A939KIU1"/>
<name>A0A939KIU1_9CLOT</name>
<protein>
    <submittedName>
        <fullName evidence="1">Uncharacterized protein</fullName>
    </submittedName>
</protein>
<gene>
    <name evidence="1" type="ORF">J3A84_04735</name>
</gene>
<dbReference type="Proteomes" id="UP000664218">
    <property type="component" value="Unassembled WGS sequence"/>
</dbReference>
<keyword evidence="2" id="KW-1185">Reference proteome</keyword>
<accession>A0A939KIU1</accession>